<dbReference type="STRING" id="1265313.HRUBRA_00610"/>
<keyword evidence="3" id="KW-1185">Reference proteome</keyword>
<dbReference type="HOGENOM" id="CLU_3062163_0_0_6"/>
<dbReference type="EMBL" id="AUVB01000018">
    <property type="protein sequence ID" value="KGE04732.1"/>
    <property type="molecule type" value="Genomic_DNA"/>
</dbReference>
<sequence length="53" mass="5930">MLLSVSRGYRDVVFNDGLLFLLFPKTAGMAASDALTRRREAPVKASPERYRDA</sequence>
<protein>
    <submittedName>
        <fullName evidence="2">Uncharacterized protein</fullName>
    </submittedName>
</protein>
<reference evidence="2 3" key="1">
    <citation type="journal article" date="2014" name="Genome Announc.">
        <title>Genome Sequence of Gammaproteobacterial Pseudohaliea rubra Type Strain DSM 19751, Isolated from Coastal Seawater of the Mediterranean Sea.</title>
        <authorList>
            <person name="Spring S."/>
            <person name="Fiebig A."/>
            <person name="Riedel T."/>
            <person name="Goker M."/>
            <person name="Klenk H.P."/>
        </authorList>
    </citation>
    <scope>NUCLEOTIDE SEQUENCE [LARGE SCALE GENOMIC DNA]</scope>
    <source>
        <strain evidence="2 3">DSM 19751</strain>
    </source>
</reference>
<evidence type="ECO:0000313" key="3">
    <source>
        <dbReference type="Proteomes" id="UP000029640"/>
    </source>
</evidence>
<comment type="caution">
    <text evidence="2">The sequence shown here is derived from an EMBL/GenBank/DDBJ whole genome shotgun (WGS) entry which is preliminary data.</text>
</comment>
<proteinExistence type="predicted"/>
<name>A0A095VTE6_9GAMM</name>
<organism evidence="2 3">
    <name type="scientific">Pseudohaliea rubra DSM 19751</name>
    <dbReference type="NCBI Taxonomy" id="1265313"/>
    <lineage>
        <taxon>Bacteria</taxon>
        <taxon>Pseudomonadati</taxon>
        <taxon>Pseudomonadota</taxon>
        <taxon>Gammaproteobacteria</taxon>
        <taxon>Cellvibrionales</taxon>
        <taxon>Halieaceae</taxon>
        <taxon>Pseudohaliea</taxon>
    </lineage>
</organism>
<gene>
    <name evidence="2" type="ORF">HRUBRA_00610</name>
</gene>
<evidence type="ECO:0000256" key="1">
    <source>
        <dbReference type="SAM" id="MobiDB-lite"/>
    </source>
</evidence>
<dbReference type="AlphaFoldDB" id="A0A095VTE6"/>
<dbReference type="Proteomes" id="UP000029640">
    <property type="component" value="Unassembled WGS sequence"/>
</dbReference>
<feature type="region of interest" description="Disordered" evidence="1">
    <location>
        <begin position="33"/>
        <end position="53"/>
    </location>
</feature>
<feature type="compositionally biased region" description="Basic and acidic residues" evidence="1">
    <location>
        <begin position="35"/>
        <end position="53"/>
    </location>
</feature>
<accession>A0A095VTE6</accession>
<evidence type="ECO:0000313" key="2">
    <source>
        <dbReference type="EMBL" id="KGE04732.1"/>
    </source>
</evidence>